<evidence type="ECO:0000313" key="2">
    <source>
        <dbReference type="EMBL" id="SHI17129.1"/>
    </source>
</evidence>
<dbReference type="Pfam" id="PF04909">
    <property type="entry name" value="Amidohydro_2"/>
    <property type="match status" value="1"/>
</dbReference>
<feature type="domain" description="Amidohydrolase-related" evidence="1">
    <location>
        <begin position="17"/>
        <end position="278"/>
    </location>
</feature>
<keyword evidence="2" id="KW-0378">Hydrolase</keyword>
<keyword evidence="3" id="KW-1185">Reference proteome</keyword>
<sequence length="278" mass="30297">MIRLGPGLRVPLSGMPCDAHLHIIDRRFPAADPSVKLPANMTLSDYRLLQHETGTVRAVIVQPKHYGTDNRCTLDAIAQLNGHGRGIAVAHPDISDAQLRQLDAGGIRGLRFSLWNPADATTSIEMIEPLSRRIQGLGWHVQLHMSGCQIARHAALIERLACPIVFDHMGRLPPHLGIAHPAYAVIGHLVNQDRAWVKLSGAYLNTDSGPPAYADACAVARAFARDMPQRLLWGSDWPHITEACKPAAADLVGLLLGGMPAEMIERVLVDNPARLYGF</sequence>
<dbReference type="InterPro" id="IPR052358">
    <property type="entry name" value="Aro_Compnd_Degr_Hydrolases"/>
</dbReference>
<dbReference type="PANTHER" id="PTHR35563">
    <property type="entry name" value="BARREL METAL-DEPENDENT HYDROLASE, PUTATIVE (AFU_ORTHOLOGUE AFUA_1G16240)-RELATED"/>
    <property type="match status" value="1"/>
</dbReference>
<accession>A0A1M5YYM8</accession>
<organism evidence="2 3">
    <name type="scientific">Pollutimonas bauzanensis</name>
    <dbReference type="NCBI Taxonomy" id="658167"/>
    <lineage>
        <taxon>Bacteria</taxon>
        <taxon>Pseudomonadati</taxon>
        <taxon>Pseudomonadota</taxon>
        <taxon>Betaproteobacteria</taxon>
        <taxon>Burkholderiales</taxon>
        <taxon>Alcaligenaceae</taxon>
        <taxon>Pollutimonas</taxon>
    </lineage>
</organism>
<dbReference type="InterPro" id="IPR006680">
    <property type="entry name" value="Amidohydro-rel"/>
</dbReference>
<dbReference type="SUPFAM" id="SSF51556">
    <property type="entry name" value="Metallo-dependent hydrolases"/>
    <property type="match status" value="1"/>
</dbReference>
<evidence type="ECO:0000313" key="3">
    <source>
        <dbReference type="Proteomes" id="UP000184226"/>
    </source>
</evidence>
<dbReference type="STRING" id="658167.SAMN04488135_11184"/>
<protein>
    <submittedName>
        <fullName evidence="2">Predicted metal-dependent hydrolase, TIM-barrel fold</fullName>
    </submittedName>
</protein>
<dbReference type="AlphaFoldDB" id="A0A1M5YYM8"/>
<dbReference type="GO" id="GO:0016787">
    <property type="term" value="F:hydrolase activity"/>
    <property type="evidence" value="ECO:0007669"/>
    <property type="project" value="UniProtKB-KW"/>
</dbReference>
<dbReference type="InterPro" id="IPR032466">
    <property type="entry name" value="Metal_Hydrolase"/>
</dbReference>
<gene>
    <name evidence="2" type="ORF">SAMN04488135_11184</name>
</gene>
<evidence type="ECO:0000259" key="1">
    <source>
        <dbReference type="Pfam" id="PF04909"/>
    </source>
</evidence>
<dbReference type="Proteomes" id="UP000184226">
    <property type="component" value="Unassembled WGS sequence"/>
</dbReference>
<dbReference type="EMBL" id="FQXE01000011">
    <property type="protein sequence ID" value="SHI17129.1"/>
    <property type="molecule type" value="Genomic_DNA"/>
</dbReference>
<reference evidence="2 3" key="1">
    <citation type="submission" date="2016-11" db="EMBL/GenBank/DDBJ databases">
        <authorList>
            <person name="Jaros S."/>
            <person name="Januszkiewicz K."/>
            <person name="Wedrychowicz H."/>
        </authorList>
    </citation>
    <scope>NUCLEOTIDE SEQUENCE [LARGE SCALE GENOMIC DNA]</scope>
    <source>
        <strain evidence="2 3">CGMCC 1.10190</strain>
    </source>
</reference>
<dbReference type="PANTHER" id="PTHR35563:SF2">
    <property type="entry name" value="BARREL METAL-DEPENDENT HYDROLASE, PUTATIVE (AFU_ORTHOLOGUE AFUA_1G16240)-RELATED"/>
    <property type="match status" value="1"/>
</dbReference>
<proteinExistence type="predicted"/>
<name>A0A1M5YYM8_9BURK</name>
<dbReference type="Gene3D" id="3.20.20.140">
    <property type="entry name" value="Metal-dependent hydrolases"/>
    <property type="match status" value="1"/>
</dbReference>